<evidence type="ECO:0000313" key="2">
    <source>
        <dbReference type="Proteomes" id="UP000054843"/>
    </source>
</evidence>
<proteinExistence type="predicted"/>
<comment type="caution">
    <text evidence="1">The sequence shown here is derived from an EMBL/GenBank/DDBJ whole genome shotgun (WGS) entry which is preliminary data.</text>
</comment>
<gene>
    <name evidence="1" type="primary">qki-a</name>
    <name evidence="1" type="ORF">T10_685</name>
</gene>
<dbReference type="AlphaFoldDB" id="A0A0V1M9G0"/>
<dbReference type="SUPFAM" id="SSF54791">
    <property type="entry name" value="Eukaryotic type KH-domain (KH-domain type I)"/>
    <property type="match status" value="1"/>
</dbReference>
<dbReference type="EMBL" id="JYDO01000163">
    <property type="protein sequence ID" value="KRZ68509.1"/>
    <property type="molecule type" value="Genomic_DNA"/>
</dbReference>
<dbReference type="Gene3D" id="3.30.1370.10">
    <property type="entry name" value="K Homology domain, type 1"/>
    <property type="match status" value="1"/>
</dbReference>
<protein>
    <submittedName>
        <fullName evidence="1">Protein quaking-A</fullName>
    </submittedName>
</protein>
<sequence>MNWEDGCYCNPEIREKLNAMIRYQKPEERNQQLFEHYIDELFTLPFFKRTLVPPPPIGRIVKHFHEMSIHIPGYPHNIKMRLTGPRGSTIKKMEDFCKCSINVHHINYNYVKIFIVCLDYGNIAKWRTDVAIKCINDVLHIPANGIDFVMKMQMDELAVRNGTYENCLMK</sequence>
<keyword evidence="2" id="KW-1185">Reference proteome</keyword>
<dbReference type="STRING" id="268474.A0A0V1M9G0"/>
<evidence type="ECO:0000313" key="1">
    <source>
        <dbReference type="EMBL" id="KRZ68509.1"/>
    </source>
</evidence>
<reference evidence="1 2" key="1">
    <citation type="submission" date="2015-01" db="EMBL/GenBank/DDBJ databases">
        <title>Evolution of Trichinella species and genotypes.</title>
        <authorList>
            <person name="Korhonen P.K."/>
            <person name="Edoardo P."/>
            <person name="Giuseppe L.R."/>
            <person name="Gasser R.B."/>
        </authorList>
    </citation>
    <scope>NUCLEOTIDE SEQUENCE [LARGE SCALE GENOMIC DNA]</scope>
    <source>
        <strain evidence="1">ISS1980</strain>
    </source>
</reference>
<organism evidence="1 2">
    <name type="scientific">Trichinella papuae</name>
    <dbReference type="NCBI Taxonomy" id="268474"/>
    <lineage>
        <taxon>Eukaryota</taxon>
        <taxon>Metazoa</taxon>
        <taxon>Ecdysozoa</taxon>
        <taxon>Nematoda</taxon>
        <taxon>Enoplea</taxon>
        <taxon>Dorylaimia</taxon>
        <taxon>Trichinellida</taxon>
        <taxon>Trichinellidae</taxon>
        <taxon>Trichinella</taxon>
    </lineage>
</organism>
<name>A0A0V1M9G0_9BILA</name>
<accession>A0A0V1M9G0</accession>
<dbReference type="OrthoDB" id="5916501at2759"/>
<dbReference type="InterPro" id="IPR036612">
    <property type="entry name" value="KH_dom_type_1_sf"/>
</dbReference>
<dbReference type="GO" id="GO:0003723">
    <property type="term" value="F:RNA binding"/>
    <property type="evidence" value="ECO:0007669"/>
    <property type="project" value="InterPro"/>
</dbReference>
<dbReference type="Proteomes" id="UP000054843">
    <property type="component" value="Unassembled WGS sequence"/>
</dbReference>